<dbReference type="GO" id="GO:0000166">
    <property type="term" value="F:nucleotide binding"/>
    <property type="evidence" value="ECO:0007669"/>
    <property type="project" value="InterPro"/>
</dbReference>
<evidence type="ECO:0000259" key="4">
    <source>
        <dbReference type="Pfam" id="PF22725"/>
    </source>
</evidence>
<dbReference type="Proteomes" id="UP000249341">
    <property type="component" value="Unassembled WGS sequence"/>
</dbReference>
<dbReference type="PANTHER" id="PTHR43249">
    <property type="entry name" value="UDP-N-ACETYL-2-AMINO-2-DEOXY-D-GLUCURONATE OXIDASE"/>
    <property type="match status" value="1"/>
</dbReference>
<dbReference type="InterPro" id="IPR000683">
    <property type="entry name" value="Gfo/Idh/MocA-like_OxRdtase_N"/>
</dbReference>
<feature type="domain" description="GFO/IDH/MocA-like oxidoreductase" evidence="4">
    <location>
        <begin position="129"/>
        <end position="245"/>
    </location>
</feature>
<evidence type="ECO:0000259" key="3">
    <source>
        <dbReference type="Pfam" id="PF02894"/>
    </source>
</evidence>
<evidence type="ECO:0000256" key="1">
    <source>
        <dbReference type="ARBA" id="ARBA00010928"/>
    </source>
</evidence>
<evidence type="ECO:0000313" key="6">
    <source>
        <dbReference type="Proteomes" id="UP000249341"/>
    </source>
</evidence>
<protein>
    <submittedName>
        <fullName evidence="5">Putative dehydrogenase</fullName>
    </submittedName>
</protein>
<dbReference type="OrthoDB" id="9815825at2"/>
<feature type="domain" description="Gfo/Idh/MocA-like oxidoreductase N-terminal" evidence="2">
    <location>
        <begin position="1"/>
        <end position="118"/>
    </location>
</feature>
<dbReference type="Pfam" id="PF22725">
    <property type="entry name" value="GFO_IDH_MocA_C3"/>
    <property type="match status" value="1"/>
</dbReference>
<organism evidence="5 6">
    <name type="scientific">Actinoplanes lutulentus</name>
    <dbReference type="NCBI Taxonomy" id="1287878"/>
    <lineage>
        <taxon>Bacteria</taxon>
        <taxon>Bacillati</taxon>
        <taxon>Actinomycetota</taxon>
        <taxon>Actinomycetes</taxon>
        <taxon>Micromonosporales</taxon>
        <taxon>Micromonosporaceae</taxon>
        <taxon>Actinoplanes</taxon>
    </lineage>
</organism>
<name>A0A327YY03_9ACTN</name>
<comment type="similarity">
    <text evidence="1">Belongs to the Gfo/Idh/MocA family.</text>
</comment>
<dbReference type="Pfam" id="PF02894">
    <property type="entry name" value="GFO_IDH_MocA_C"/>
    <property type="match status" value="1"/>
</dbReference>
<evidence type="ECO:0000313" key="5">
    <source>
        <dbReference type="EMBL" id="RAK26467.1"/>
    </source>
</evidence>
<dbReference type="AlphaFoldDB" id="A0A327YY03"/>
<dbReference type="InterPro" id="IPR055170">
    <property type="entry name" value="GFO_IDH_MocA-like_dom"/>
</dbReference>
<dbReference type="Pfam" id="PF01408">
    <property type="entry name" value="GFO_IDH_MocA"/>
    <property type="match status" value="1"/>
</dbReference>
<dbReference type="SUPFAM" id="SSF51735">
    <property type="entry name" value="NAD(P)-binding Rossmann-fold domains"/>
    <property type="match status" value="1"/>
</dbReference>
<dbReference type="EMBL" id="QLMJ01000027">
    <property type="protein sequence ID" value="RAK26467.1"/>
    <property type="molecule type" value="Genomic_DNA"/>
</dbReference>
<dbReference type="InterPro" id="IPR004104">
    <property type="entry name" value="Gfo/Idh/MocA-like_OxRdtase_C"/>
</dbReference>
<comment type="caution">
    <text evidence="5">The sequence shown here is derived from an EMBL/GenBank/DDBJ whole genome shotgun (WGS) entry which is preliminary data.</text>
</comment>
<accession>A0A327YY03</accession>
<sequence length="349" mass="37125">MRIGIVGCGRIARNHVGALRGVEGVQVAAVADIDPGRARAFAAHHGVDRSFGDLDQMLDGGLDAVTICTPHADHEAGVLAAARHGTHVLCEKPIALRVEQAERMIAATDAAGVRLGVLFQRRFWPAAARIRAAIDDGRMGLPICGGVVARLNRGVDYYRAEPWRGRLATEGGGVLMTQVIHHVDLLQWFMGPARRVTGRCANLAHQDIIEVEDTAAALIEFVSGAVATIQAGTTFQPGLGVQVWVSDARGRTASVMEFPEGVGFTDVRTLPGEEAFAGAYSAGRPFDIALAEIHDHLAPYHAEQIADFVAALREEREPAVTGRDALRSLAIVEAVYASSRTGAAVELPS</sequence>
<gene>
    <name evidence="5" type="ORF">B0I29_12757</name>
</gene>
<reference evidence="5 6" key="1">
    <citation type="submission" date="2018-06" db="EMBL/GenBank/DDBJ databases">
        <title>Genomic Encyclopedia of Type Strains, Phase III (KMG-III): the genomes of soil and plant-associated and newly described type strains.</title>
        <authorList>
            <person name="Whitman W."/>
        </authorList>
    </citation>
    <scope>NUCLEOTIDE SEQUENCE [LARGE SCALE GENOMIC DNA]</scope>
    <source>
        <strain evidence="5 6">CGMCC 4.7090</strain>
    </source>
</reference>
<dbReference type="Gene3D" id="3.30.360.10">
    <property type="entry name" value="Dihydrodipicolinate Reductase, domain 2"/>
    <property type="match status" value="1"/>
</dbReference>
<proteinExistence type="inferred from homology"/>
<dbReference type="InterPro" id="IPR052515">
    <property type="entry name" value="Gfo/Idh/MocA_Oxidoreductase"/>
</dbReference>
<dbReference type="RefSeq" id="WP_111654586.1">
    <property type="nucleotide sequence ID" value="NZ_JACHWI010000006.1"/>
</dbReference>
<feature type="domain" description="Gfo/Idh/MocA-like oxidoreductase C-terminal" evidence="3">
    <location>
        <begin position="302"/>
        <end position="347"/>
    </location>
</feature>
<evidence type="ECO:0000259" key="2">
    <source>
        <dbReference type="Pfam" id="PF01408"/>
    </source>
</evidence>
<dbReference type="InterPro" id="IPR036291">
    <property type="entry name" value="NAD(P)-bd_dom_sf"/>
</dbReference>
<dbReference type="PANTHER" id="PTHR43249:SF1">
    <property type="entry name" value="D-GLUCOSIDE 3-DEHYDROGENASE"/>
    <property type="match status" value="1"/>
</dbReference>
<dbReference type="SUPFAM" id="SSF55347">
    <property type="entry name" value="Glyceraldehyde-3-phosphate dehydrogenase-like, C-terminal domain"/>
    <property type="match status" value="1"/>
</dbReference>
<dbReference type="Gene3D" id="3.40.50.720">
    <property type="entry name" value="NAD(P)-binding Rossmann-like Domain"/>
    <property type="match status" value="1"/>
</dbReference>
<keyword evidence="6" id="KW-1185">Reference proteome</keyword>